<proteinExistence type="predicted"/>
<feature type="compositionally biased region" description="Polar residues" evidence="1">
    <location>
        <begin position="239"/>
        <end position="248"/>
    </location>
</feature>
<keyword evidence="2" id="KW-1185">Reference proteome</keyword>
<dbReference type="SUPFAM" id="SSF46458">
    <property type="entry name" value="Globin-like"/>
    <property type="match status" value="1"/>
</dbReference>
<feature type="compositionally biased region" description="Basic and acidic residues" evidence="1">
    <location>
        <begin position="215"/>
        <end position="238"/>
    </location>
</feature>
<dbReference type="InterPro" id="IPR009050">
    <property type="entry name" value="Globin-like_sf"/>
</dbReference>
<evidence type="ECO:0000313" key="2">
    <source>
        <dbReference type="Proteomes" id="UP000095287"/>
    </source>
</evidence>
<dbReference type="Proteomes" id="UP000095287">
    <property type="component" value="Unplaced"/>
</dbReference>
<evidence type="ECO:0000313" key="3">
    <source>
        <dbReference type="WBParaSite" id="L893_g10640.t1"/>
    </source>
</evidence>
<dbReference type="InterPro" id="IPR044399">
    <property type="entry name" value="Mb-like_M"/>
</dbReference>
<dbReference type="GO" id="GO:0020037">
    <property type="term" value="F:heme binding"/>
    <property type="evidence" value="ECO:0007669"/>
    <property type="project" value="InterPro"/>
</dbReference>
<dbReference type="WBParaSite" id="L893_g10640.t1">
    <property type="protein sequence ID" value="L893_g10640.t1"/>
    <property type="gene ID" value="L893_g10640"/>
</dbReference>
<dbReference type="Gene3D" id="1.10.490.10">
    <property type="entry name" value="Globins"/>
    <property type="match status" value="1"/>
</dbReference>
<accession>A0A1I7XY15</accession>
<protein>
    <submittedName>
        <fullName evidence="3">GLOBIN domain-containing protein</fullName>
    </submittedName>
</protein>
<dbReference type="InterPro" id="IPR012292">
    <property type="entry name" value="Globin/Proto"/>
</dbReference>
<organism evidence="2 3">
    <name type="scientific">Steinernema glaseri</name>
    <dbReference type="NCBI Taxonomy" id="37863"/>
    <lineage>
        <taxon>Eukaryota</taxon>
        <taxon>Metazoa</taxon>
        <taxon>Ecdysozoa</taxon>
        <taxon>Nematoda</taxon>
        <taxon>Chromadorea</taxon>
        <taxon>Rhabditida</taxon>
        <taxon>Tylenchina</taxon>
        <taxon>Panagrolaimomorpha</taxon>
        <taxon>Strongyloidoidea</taxon>
        <taxon>Steinernematidae</taxon>
        <taxon>Steinernema</taxon>
    </lineage>
</organism>
<feature type="region of interest" description="Disordered" evidence="1">
    <location>
        <begin position="207"/>
        <end position="249"/>
    </location>
</feature>
<dbReference type="AlphaFoldDB" id="A0A1I7XY15"/>
<evidence type="ECO:0000256" key="1">
    <source>
        <dbReference type="SAM" id="MobiDB-lite"/>
    </source>
</evidence>
<dbReference type="CDD" id="cd01040">
    <property type="entry name" value="Mb-like"/>
    <property type="match status" value="1"/>
</dbReference>
<dbReference type="GO" id="GO:0019825">
    <property type="term" value="F:oxygen binding"/>
    <property type="evidence" value="ECO:0007669"/>
    <property type="project" value="InterPro"/>
</dbReference>
<name>A0A1I7XY15_9BILA</name>
<reference evidence="3" key="1">
    <citation type="submission" date="2016-11" db="UniProtKB">
        <authorList>
            <consortium name="WormBaseParasite"/>
        </authorList>
    </citation>
    <scope>IDENTIFICATION</scope>
</reference>
<sequence>MDVAAEQKAQEQSQALVDAIYANTSSLALLTSTWPDHFGNLFDMGLNALDATFKKHPDLMAYFAFNDRVNWKKEDKVRKVVLALEQTLVHAVSVFGEVHSGDEKEEAIQGFEVLLEEIGGLHRAIVPNFVPEHFIKFLAVLPTAIVTTICDKREEIMPESDREMLLELWKKISAFMGFHLDAGWKKRVVPKTPKLFKAYRSEHLQKSNGKCAAEPLRRRSEQPESHSRTGGSADDRRISQPNLPTEGSGQEVVINDVDIVVFSFLCPEYGSKRKTSE</sequence>